<dbReference type="AlphaFoldDB" id="A0A0M9EU18"/>
<evidence type="ECO:0000256" key="1">
    <source>
        <dbReference type="SAM" id="MobiDB-lite"/>
    </source>
</evidence>
<reference evidence="2 3" key="1">
    <citation type="submission" date="2015-04" db="EMBL/GenBank/DDBJ databases">
        <title>The draft genome sequence of Fusarium langsethiae, a T-2/HT-2 mycotoxin producer.</title>
        <authorList>
            <person name="Lysoe E."/>
            <person name="Divon H.H."/>
            <person name="Terzi V."/>
            <person name="Orru L."/>
            <person name="Lamontanara A."/>
            <person name="Kolseth A.-K."/>
            <person name="Frandsen R.J."/>
            <person name="Nielsen K."/>
            <person name="Thrane U."/>
        </authorList>
    </citation>
    <scope>NUCLEOTIDE SEQUENCE [LARGE SCALE GENOMIC DNA]</scope>
    <source>
        <strain evidence="2 3">Fl201059</strain>
    </source>
</reference>
<evidence type="ECO:0000313" key="3">
    <source>
        <dbReference type="Proteomes" id="UP000037904"/>
    </source>
</evidence>
<feature type="compositionally biased region" description="Polar residues" evidence="1">
    <location>
        <begin position="107"/>
        <end position="119"/>
    </location>
</feature>
<feature type="compositionally biased region" description="Basic residues" evidence="1">
    <location>
        <begin position="1"/>
        <end position="11"/>
    </location>
</feature>
<keyword evidence="3" id="KW-1185">Reference proteome</keyword>
<evidence type="ECO:0000313" key="2">
    <source>
        <dbReference type="EMBL" id="KPA39898.1"/>
    </source>
</evidence>
<name>A0A0M9EU18_FUSLA</name>
<feature type="region of interest" description="Disordered" evidence="1">
    <location>
        <begin position="688"/>
        <end position="712"/>
    </location>
</feature>
<feature type="compositionally biased region" description="Basic and acidic residues" evidence="1">
    <location>
        <begin position="46"/>
        <end position="55"/>
    </location>
</feature>
<accession>A0A0M9EU18</accession>
<feature type="compositionally biased region" description="Polar residues" evidence="1">
    <location>
        <begin position="57"/>
        <end position="70"/>
    </location>
</feature>
<sequence length="833" mass="92363">MAPSLNKKKNQPKITDILGAVTNGSPGLNMGSLPAKRGQSSNDQDSVMKKSKADTEPTWQYRQRATSEDNFGTGDESRGTSHTAGTRRPLTSNRASNTGRHVLGTPRTAQASAGDTGSLPSKILGPQPLLVGKVGKKEKSKENLTRDISSYFNPCVTSGSKEKGGKVSVDADVSSEGSGEFADPEMESFTEADLQGLEKQAVECFATGAVEGKFGESESEIEDISEEDFQALEDEAKLRLAHAAGCSKSAEGESPSDETEEGRIDGYISDVEDDGMELLIDEDFTQDEASAGKTGGRESAGSIGAFVPELEIPASEQKFFDRVSMICSRMCEFARMEKKYDSNKSPFAVKVWCWLRKATPEELAKLVFVRVIPEARVRFSADRIDVKSLLELPSPRLKILRDNCNNPGVTVIEDDLVASPRVIATLPRDEGSVSVESSQGLPSQGLVADIQHCLEGSLKYQPRVLNKALPARQGFKAGVRVARKCENCEHNSSNYSVGFFTSQFTKATLCRRCLRKEQFERTRPELEDMGRTANRKIPRDERPFCENPSCKKKGSVSSWSMHHDDYLLCKPCKRVEVDEFENSIFQSEYGTEGPPVESGLFCPGSSGSLCNDPRQSDKKSVKWSRSLVALAAGNEIWLCQSCNNREMGSGPGKRAQKSLWELKESGVVVPGLPRMAIPDEKKYCHNPECPKLRKSGERKKLERSDRPGWSDDRSHPQWILCGPCKESEKKRLVREILARRGIDVDSRRLRINQKDKRCTEEGCKDPLQEALKARMQAGEISEYGHIWYRHPVEKEGRVLCAPCRKAVLEKMHTEANRRARERINNPVLAPKKK</sequence>
<feature type="region of interest" description="Disordered" evidence="1">
    <location>
        <begin position="1"/>
        <end position="143"/>
    </location>
</feature>
<feature type="region of interest" description="Disordered" evidence="1">
    <location>
        <begin position="158"/>
        <end position="187"/>
    </location>
</feature>
<feature type="compositionally biased region" description="Polar residues" evidence="1">
    <location>
        <begin position="80"/>
        <end position="99"/>
    </location>
</feature>
<comment type="caution">
    <text evidence="2">The sequence shown here is derived from an EMBL/GenBank/DDBJ whole genome shotgun (WGS) entry which is preliminary data.</text>
</comment>
<protein>
    <submittedName>
        <fullName evidence="2">Uncharacterized protein</fullName>
    </submittedName>
</protein>
<proteinExistence type="predicted"/>
<dbReference type="EMBL" id="JXCE01000164">
    <property type="protein sequence ID" value="KPA39898.1"/>
    <property type="molecule type" value="Genomic_DNA"/>
</dbReference>
<gene>
    <name evidence="2" type="ORF">FLAG1_07246</name>
</gene>
<organism evidence="2 3">
    <name type="scientific">Fusarium langsethiae</name>
    <dbReference type="NCBI Taxonomy" id="179993"/>
    <lineage>
        <taxon>Eukaryota</taxon>
        <taxon>Fungi</taxon>
        <taxon>Dikarya</taxon>
        <taxon>Ascomycota</taxon>
        <taxon>Pezizomycotina</taxon>
        <taxon>Sordariomycetes</taxon>
        <taxon>Hypocreomycetidae</taxon>
        <taxon>Hypocreales</taxon>
        <taxon>Nectriaceae</taxon>
        <taxon>Fusarium</taxon>
    </lineage>
</organism>
<dbReference type="Proteomes" id="UP000037904">
    <property type="component" value="Unassembled WGS sequence"/>
</dbReference>